<evidence type="ECO:0000256" key="5">
    <source>
        <dbReference type="ARBA" id="ARBA00022598"/>
    </source>
</evidence>
<feature type="region of interest" description="Disordered" evidence="13">
    <location>
        <begin position="37"/>
        <end position="67"/>
    </location>
</feature>
<comment type="subunit">
    <text evidence="12">Homodimer. The tRNA molecule binds across the dimer.</text>
</comment>
<evidence type="ECO:0000256" key="13">
    <source>
        <dbReference type="SAM" id="MobiDB-lite"/>
    </source>
</evidence>
<dbReference type="SUPFAM" id="SSF55681">
    <property type="entry name" value="Class II aaRS and biotin synthetases"/>
    <property type="match status" value="1"/>
</dbReference>
<keyword evidence="4 12" id="KW-0963">Cytoplasm</keyword>
<dbReference type="InterPro" id="IPR002314">
    <property type="entry name" value="aa-tRNA-synt_IIb"/>
</dbReference>
<keyword evidence="16" id="KW-1185">Reference proteome</keyword>
<keyword evidence="7 12" id="KW-0067">ATP-binding</keyword>
<evidence type="ECO:0000256" key="7">
    <source>
        <dbReference type="ARBA" id="ARBA00022840"/>
    </source>
</evidence>
<dbReference type="EC" id="6.1.1.11" evidence="12"/>
<feature type="binding site" evidence="12">
    <location>
        <position position="327"/>
    </location>
    <ligand>
        <name>L-serine</name>
        <dbReference type="ChEBI" id="CHEBI:33384"/>
    </ligand>
</feature>
<dbReference type="NCBIfam" id="TIGR00414">
    <property type="entry name" value="serS"/>
    <property type="match status" value="1"/>
</dbReference>
<dbReference type="GO" id="GO:0004828">
    <property type="term" value="F:serine-tRNA ligase activity"/>
    <property type="evidence" value="ECO:0007669"/>
    <property type="project" value="UniProtKB-EC"/>
</dbReference>
<feature type="binding site" evidence="12">
    <location>
        <begin position="304"/>
        <end position="306"/>
    </location>
    <ligand>
        <name>ATP</name>
        <dbReference type="ChEBI" id="CHEBI:30616"/>
    </ligand>
</feature>
<dbReference type="InterPro" id="IPR042103">
    <property type="entry name" value="SerRS_1_N_sf"/>
</dbReference>
<evidence type="ECO:0000256" key="9">
    <source>
        <dbReference type="ARBA" id="ARBA00023146"/>
    </source>
</evidence>
<dbReference type="InterPro" id="IPR033729">
    <property type="entry name" value="SerRS_core"/>
</dbReference>
<dbReference type="InterPro" id="IPR010978">
    <property type="entry name" value="tRNA-bd_arm"/>
</dbReference>
<dbReference type="Gene3D" id="1.10.287.40">
    <property type="entry name" value="Serine-tRNA synthetase, tRNA binding domain"/>
    <property type="match status" value="1"/>
</dbReference>
<comment type="pathway">
    <text evidence="2 12">Aminoacyl-tRNA biosynthesis; selenocysteinyl-tRNA(Sec) biosynthesis; L-seryl-tRNA(Sec) from L-serine and tRNA(Sec): step 1/1.</text>
</comment>
<dbReference type="PIRSF" id="PIRSF001529">
    <property type="entry name" value="Ser-tRNA-synth_IIa"/>
    <property type="match status" value="1"/>
</dbReference>
<dbReference type="InterPro" id="IPR006195">
    <property type="entry name" value="aa-tRNA-synth_II"/>
</dbReference>
<comment type="similarity">
    <text evidence="3 12">Belongs to the class-II aminoacyl-tRNA synthetase family. Type-1 seryl-tRNA synthetase subfamily.</text>
</comment>
<evidence type="ECO:0000256" key="11">
    <source>
        <dbReference type="ARBA" id="ARBA00048823"/>
    </source>
</evidence>
<dbReference type="Proteomes" id="UP001240639">
    <property type="component" value="Unassembled WGS sequence"/>
</dbReference>
<evidence type="ECO:0000313" key="15">
    <source>
        <dbReference type="EMBL" id="MDP4574373.1"/>
    </source>
</evidence>
<keyword evidence="9 12" id="KW-0030">Aminoacyl-tRNA synthetase</keyword>
<keyword evidence="5 12" id="KW-0436">Ligase</keyword>
<evidence type="ECO:0000256" key="1">
    <source>
        <dbReference type="ARBA" id="ARBA00004496"/>
    </source>
</evidence>
<dbReference type="EMBL" id="JAVAIM010000001">
    <property type="protein sequence ID" value="MDP4574373.1"/>
    <property type="molecule type" value="Genomic_DNA"/>
</dbReference>
<protein>
    <recommendedName>
        <fullName evidence="12">Serine--tRNA ligase</fullName>
        <ecNumber evidence="12">6.1.1.11</ecNumber>
    </recommendedName>
    <alternativeName>
        <fullName evidence="12">Seryl-tRNA synthetase</fullName>
        <shortName evidence="12">SerRS</shortName>
    </alternativeName>
    <alternativeName>
        <fullName evidence="12">Seryl-tRNA(Ser/Sec) synthetase</fullName>
    </alternativeName>
</protein>
<gene>
    <name evidence="12 15" type="primary">serS</name>
    <name evidence="15" type="ORF">Q9K02_04375</name>
</gene>
<evidence type="ECO:0000256" key="4">
    <source>
        <dbReference type="ARBA" id="ARBA00022490"/>
    </source>
</evidence>
<reference evidence="15 16" key="1">
    <citation type="submission" date="2023-08" db="EMBL/GenBank/DDBJ databases">
        <title>genomic of G39.</title>
        <authorList>
            <person name="Wang Y."/>
        </authorList>
    </citation>
    <scope>NUCLEOTIDE SEQUENCE [LARGE SCALE GENOMIC DNA]</scope>
    <source>
        <strain evidence="15 16">G39</strain>
    </source>
</reference>
<comment type="subcellular location">
    <subcellularLocation>
        <location evidence="1 12">Cytoplasm</location>
    </subcellularLocation>
</comment>
<feature type="binding site" evidence="12">
    <location>
        <begin position="391"/>
        <end position="394"/>
    </location>
    <ligand>
        <name>ATP</name>
        <dbReference type="ChEBI" id="CHEBI:30616"/>
    </ligand>
</feature>
<dbReference type="Pfam" id="PF00587">
    <property type="entry name" value="tRNA-synt_2b"/>
    <property type="match status" value="1"/>
</dbReference>
<keyword evidence="8 12" id="KW-0648">Protein biosynthesis</keyword>
<name>A0ABT9HMJ7_9SPHN</name>
<feature type="domain" description="Aminoacyl-transfer RNA synthetases class-II family profile" evidence="14">
    <location>
        <begin position="172"/>
        <end position="452"/>
    </location>
</feature>
<dbReference type="PRINTS" id="PR00981">
    <property type="entry name" value="TRNASYNTHSER"/>
</dbReference>
<accession>A0ABT9HMJ7</accession>
<evidence type="ECO:0000256" key="6">
    <source>
        <dbReference type="ARBA" id="ARBA00022741"/>
    </source>
</evidence>
<dbReference type="HAMAP" id="MF_00176">
    <property type="entry name" value="Ser_tRNA_synth_type1"/>
    <property type="match status" value="1"/>
</dbReference>
<feature type="binding site" evidence="12">
    <location>
        <begin position="273"/>
        <end position="275"/>
    </location>
    <ligand>
        <name>L-serine</name>
        <dbReference type="ChEBI" id="CHEBI:33384"/>
    </ligand>
</feature>
<dbReference type="CDD" id="cd00770">
    <property type="entry name" value="SerRS_core"/>
    <property type="match status" value="1"/>
</dbReference>
<dbReference type="PROSITE" id="PS50862">
    <property type="entry name" value="AA_TRNA_LIGASE_II"/>
    <property type="match status" value="1"/>
</dbReference>
<comment type="caution">
    <text evidence="15">The sequence shown here is derived from an EMBL/GenBank/DDBJ whole genome shotgun (WGS) entry which is preliminary data.</text>
</comment>
<evidence type="ECO:0000259" key="14">
    <source>
        <dbReference type="PROSITE" id="PS50862"/>
    </source>
</evidence>
<comment type="catalytic activity">
    <reaction evidence="10 12">
        <text>tRNA(Sec) + L-serine + ATP = L-seryl-tRNA(Sec) + AMP + diphosphate + H(+)</text>
        <dbReference type="Rhea" id="RHEA:42580"/>
        <dbReference type="Rhea" id="RHEA-COMP:9742"/>
        <dbReference type="Rhea" id="RHEA-COMP:10128"/>
        <dbReference type="ChEBI" id="CHEBI:15378"/>
        <dbReference type="ChEBI" id="CHEBI:30616"/>
        <dbReference type="ChEBI" id="CHEBI:33019"/>
        <dbReference type="ChEBI" id="CHEBI:33384"/>
        <dbReference type="ChEBI" id="CHEBI:78442"/>
        <dbReference type="ChEBI" id="CHEBI:78533"/>
        <dbReference type="ChEBI" id="CHEBI:456215"/>
        <dbReference type="EC" id="6.1.1.11"/>
    </reaction>
</comment>
<dbReference type="PANTHER" id="PTHR43697:SF1">
    <property type="entry name" value="SERINE--TRNA LIGASE"/>
    <property type="match status" value="1"/>
</dbReference>
<dbReference type="InterPro" id="IPR015866">
    <property type="entry name" value="Ser-tRNA-synth_1_N"/>
</dbReference>
<proteinExistence type="inferred from homology"/>
<evidence type="ECO:0000256" key="8">
    <source>
        <dbReference type="ARBA" id="ARBA00022917"/>
    </source>
</evidence>
<dbReference type="InterPro" id="IPR002317">
    <property type="entry name" value="Ser-tRNA-ligase_type_1"/>
</dbReference>
<evidence type="ECO:0000256" key="12">
    <source>
        <dbReference type="HAMAP-Rule" id="MF_00176"/>
    </source>
</evidence>
<evidence type="ECO:0000256" key="3">
    <source>
        <dbReference type="ARBA" id="ARBA00010728"/>
    </source>
</evidence>
<dbReference type="InterPro" id="IPR045864">
    <property type="entry name" value="aa-tRNA-synth_II/BPL/LPL"/>
</dbReference>
<evidence type="ECO:0000256" key="2">
    <source>
        <dbReference type="ARBA" id="ARBA00005045"/>
    </source>
</evidence>
<dbReference type="PANTHER" id="PTHR43697">
    <property type="entry name" value="SERYL-TRNA SYNTHETASE"/>
    <property type="match status" value="1"/>
</dbReference>
<dbReference type="SUPFAM" id="SSF46589">
    <property type="entry name" value="tRNA-binding arm"/>
    <property type="match status" value="1"/>
</dbReference>
<evidence type="ECO:0000256" key="10">
    <source>
        <dbReference type="ARBA" id="ARBA00047929"/>
    </source>
</evidence>
<organism evidence="15 16">
    <name type="scientific">Qipengyuania profundimaris</name>
    <dbReference type="NCBI Taxonomy" id="3067652"/>
    <lineage>
        <taxon>Bacteria</taxon>
        <taxon>Pseudomonadati</taxon>
        <taxon>Pseudomonadota</taxon>
        <taxon>Alphaproteobacteria</taxon>
        <taxon>Sphingomonadales</taxon>
        <taxon>Erythrobacteraceae</taxon>
        <taxon>Qipengyuania</taxon>
    </lineage>
</organism>
<feature type="binding site" evidence="12">
    <location>
        <position position="427"/>
    </location>
    <ligand>
        <name>L-serine</name>
        <dbReference type="ChEBI" id="CHEBI:33384"/>
    </ligand>
</feature>
<sequence length="469" mass="52296">MHDIAFIRANPESFDAAMRKRGAEPAADRIVTLDAKKREATTKVQQAQSRRNEASKAIGQAMGQGDKDKAEALKAEVAEIKASMPEWDKAERTAGEELDHLLATLPNIPADDVPEGADEDDNVEVHQWGEKRAFDFEPKEHADLGPALGMEFETGAKLSGARFTFLRGDIARLHRALAQFMLDRQTRENGYTECNPPVLVSDDAMYGTDKLPKFAEDSFFAADMSTREKLFWQAMPDDFEQQMANTKEGDFRTKLGEMLDVADTAEQFWLVPTSEVPLTFSVAGDILPDLAEPMRLTAHTLCFRSEAGSAGRDTRGFIRQHQFEKVELVSICRPEDSETEHERMTKCAEGVLEALNLPYRRMLLCTGDMGFGARKTFDLEVWLPGQSAWREISSCSNTGDFQARRMNARYRPEGEKKTQFVHTLNGSGLAVGRTLVAVMENYQNADGSVDVPEALHSYMGGVTKLEPKN</sequence>
<dbReference type="RefSeq" id="WP_305931790.1">
    <property type="nucleotide sequence ID" value="NZ_JAVAIM010000001.1"/>
</dbReference>
<comment type="domain">
    <text evidence="12">Consists of two distinct domains, a catalytic core and a N-terminal extension that is involved in tRNA binding.</text>
</comment>
<keyword evidence="6 12" id="KW-0547">Nucleotide-binding</keyword>
<dbReference type="Pfam" id="PF02403">
    <property type="entry name" value="Seryl_tRNA_N"/>
    <property type="match status" value="1"/>
</dbReference>
<comment type="caution">
    <text evidence="12">Lacks conserved residue(s) required for the propagation of feature annotation.</text>
</comment>
<dbReference type="Gene3D" id="3.30.930.10">
    <property type="entry name" value="Bira Bifunctional Protein, Domain 2"/>
    <property type="match status" value="1"/>
</dbReference>
<evidence type="ECO:0000313" key="16">
    <source>
        <dbReference type="Proteomes" id="UP001240639"/>
    </source>
</evidence>
<comment type="function">
    <text evidence="12">Catalyzes the attachment of serine to tRNA(Ser). Is also able to aminoacylate tRNA(Sec) with serine, to form the misacylated tRNA L-seryl-tRNA(Sec), which will be further converted into selenocysteinyl-tRNA(Sec).</text>
</comment>
<comment type="catalytic activity">
    <reaction evidence="11 12">
        <text>tRNA(Ser) + L-serine + ATP = L-seryl-tRNA(Ser) + AMP + diphosphate + H(+)</text>
        <dbReference type="Rhea" id="RHEA:12292"/>
        <dbReference type="Rhea" id="RHEA-COMP:9669"/>
        <dbReference type="Rhea" id="RHEA-COMP:9703"/>
        <dbReference type="ChEBI" id="CHEBI:15378"/>
        <dbReference type="ChEBI" id="CHEBI:30616"/>
        <dbReference type="ChEBI" id="CHEBI:33019"/>
        <dbReference type="ChEBI" id="CHEBI:33384"/>
        <dbReference type="ChEBI" id="CHEBI:78442"/>
        <dbReference type="ChEBI" id="CHEBI:78533"/>
        <dbReference type="ChEBI" id="CHEBI:456215"/>
        <dbReference type="EC" id="6.1.1.11"/>
    </reaction>
</comment>